<feature type="domain" description="GIT Spa2 homology (SHD)" evidence="2">
    <location>
        <begin position="127"/>
        <end position="157"/>
    </location>
</feature>
<protein>
    <recommendedName>
        <fullName evidence="2">GIT Spa2 homology (SHD) domain-containing protein</fullName>
    </recommendedName>
</protein>
<feature type="compositionally biased region" description="Polar residues" evidence="1">
    <location>
        <begin position="41"/>
        <end position="56"/>
    </location>
</feature>
<dbReference type="PANTHER" id="PTHR21601:SF0">
    <property type="entry name" value="PROTEIN SPA2-RELATED"/>
    <property type="match status" value="1"/>
</dbReference>
<sequence length="190" mass="20989">MNPGDRNAPLSPVSVGGSEWSFAKYQANDDGHYPNRGNLISPPSSGGSPENMSMNGFPTGPRSAGGPSPPPSVGRSSNGTNMFRRNDDPRNGPRPEADEGVLHNHYIALGAFLTARDPNNKQQPNKARDKLLRLSTVQFFELSTDVFDELMRRQALARIPPMRQTDYRTSYYPRRHSIPSGTKPDRGFHL</sequence>
<dbReference type="InterPro" id="IPR039892">
    <property type="entry name" value="Spa2/Sph1"/>
</dbReference>
<dbReference type="SMART" id="SM00555">
    <property type="entry name" value="GIT"/>
    <property type="match status" value="1"/>
</dbReference>
<accession>A0ABR0SLF3</accession>
<dbReference type="InterPro" id="IPR013724">
    <property type="entry name" value="GIT_SHD"/>
</dbReference>
<gene>
    <name evidence="3" type="ORF">PT974_06148</name>
</gene>
<feature type="compositionally biased region" description="Basic and acidic residues" evidence="1">
    <location>
        <begin position="84"/>
        <end position="98"/>
    </location>
</feature>
<evidence type="ECO:0000313" key="4">
    <source>
        <dbReference type="Proteomes" id="UP001338125"/>
    </source>
</evidence>
<comment type="caution">
    <text evidence="3">The sequence shown here is derived from an EMBL/GenBank/DDBJ whole genome shotgun (WGS) entry which is preliminary data.</text>
</comment>
<name>A0ABR0SLF3_9HYPO</name>
<keyword evidence="4" id="KW-1185">Reference proteome</keyword>
<proteinExistence type="predicted"/>
<dbReference type="PANTHER" id="PTHR21601">
    <property type="entry name" value="SPA2 PROTEIN"/>
    <property type="match status" value="1"/>
</dbReference>
<evidence type="ECO:0000256" key="1">
    <source>
        <dbReference type="SAM" id="MobiDB-lite"/>
    </source>
</evidence>
<feature type="region of interest" description="Disordered" evidence="1">
    <location>
        <begin position="26"/>
        <end position="98"/>
    </location>
</feature>
<reference evidence="3 4" key="1">
    <citation type="submission" date="2024-01" db="EMBL/GenBank/DDBJ databases">
        <title>Complete genome of Cladobotryum mycophilum ATHUM6906.</title>
        <authorList>
            <person name="Christinaki A.C."/>
            <person name="Myridakis A.I."/>
            <person name="Kouvelis V.N."/>
        </authorList>
    </citation>
    <scope>NUCLEOTIDE SEQUENCE [LARGE SCALE GENOMIC DNA]</scope>
    <source>
        <strain evidence="3 4">ATHUM6906</strain>
    </source>
</reference>
<evidence type="ECO:0000313" key="3">
    <source>
        <dbReference type="EMBL" id="KAK5992732.1"/>
    </source>
</evidence>
<dbReference type="EMBL" id="JAVFKD010000012">
    <property type="protein sequence ID" value="KAK5992732.1"/>
    <property type="molecule type" value="Genomic_DNA"/>
</dbReference>
<organism evidence="3 4">
    <name type="scientific">Cladobotryum mycophilum</name>
    <dbReference type="NCBI Taxonomy" id="491253"/>
    <lineage>
        <taxon>Eukaryota</taxon>
        <taxon>Fungi</taxon>
        <taxon>Dikarya</taxon>
        <taxon>Ascomycota</taxon>
        <taxon>Pezizomycotina</taxon>
        <taxon>Sordariomycetes</taxon>
        <taxon>Hypocreomycetidae</taxon>
        <taxon>Hypocreales</taxon>
        <taxon>Hypocreaceae</taxon>
        <taxon>Cladobotryum</taxon>
    </lineage>
</organism>
<dbReference type="Pfam" id="PF08518">
    <property type="entry name" value="GIT_SHD"/>
    <property type="match status" value="1"/>
</dbReference>
<dbReference type="Proteomes" id="UP001338125">
    <property type="component" value="Unassembled WGS sequence"/>
</dbReference>
<evidence type="ECO:0000259" key="2">
    <source>
        <dbReference type="SMART" id="SM00555"/>
    </source>
</evidence>
<feature type="region of interest" description="Disordered" evidence="1">
    <location>
        <begin position="171"/>
        <end position="190"/>
    </location>
</feature>